<sequence>MLGPHDATSTAFKPIQVSLNNMARTITGLERTDHVLVCDLQDCARLPYLYKLVVRADAMEAWKVFHNSDSGSGEQNPIGTTMFGPVGTGISQDRSLRSNLAGQVIIPLRGVNAIVCHAATIWNQWPELQAAKSSGAAKLAARTFARTKK</sequence>
<protein>
    <submittedName>
        <fullName evidence="1">Uncharacterized protein</fullName>
    </submittedName>
</protein>
<comment type="caution">
    <text evidence="1">The sequence shown here is derived from an EMBL/GenBank/DDBJ whole genome shotgun (WGS) entry which is preliminary data.</text>
</comment>
<dbReference type="Proteomes" id="UP000318571">
    <property type="component" value="Chromosome 12"/>
</dbReference>
<gene>
    <name evidence="1" type="ORF">TCAL_14459</name>
</gene>
<evidence type="ECO:0000313" key="1">
    <source>
        <dbReference type="EMBL" id="TRY81123.1"/>
    </source>
</evidence>
<dbReference type="EMBL" id="VCGU01000001">
    <property type="protein sequence ID" value="TRY81123.1"/>
    <property type="molecule type" value="Genomic_DNA"/>
</dbReference>
<reference evidence="1 2" key="1">
    <citation type="journal article" date="2018" name="Nat. Ecol. Evol.">
        <title>Genomic signatures of mitonuclear coevolution across populations of Tigriopus californicus.</title>
        <authorList>
            <person name="Barreto F.S."/>
            <person name="Watson E.T."/>
            <person name="Lima T.G."/>
            <person name="Willett C.S."/>
            <person name="Edmands S."/>
            <person name="Li W."/>
            <person name="Burton R.S."/>
        </authorList>
    </citation>
    <scope>NUCLEOTIDE SEQUENCE [LARGE SCALE GENOMIC DNA]</scope>
    <source>
        <strain evidence="1 2">San Diego</strain>
    </source>
</reference>
<dbReference type="AlphaFoldDB" id="A0A553PTV7"/>
<accession>A0A553PTV7</accession>
<keyword evidence="2" id="KW-1185">Reference proteome</keyword>
<evidence type="ECO:0000313" key="2">
    <source>
        <dbReference type="Proteomes" id="UP000318571"/>
    </source>
</evidence>
<organism evidence="1 2">
    <name type="scientific">Tigriopus californicus</name>
    <name type="common">Marine copepod</name>
    <dbReference type="NCBI Taxonomy" id="6832"/>
    <lineage>
        <taxon>Eukaryota</taxon>
        <taxon>Metazoa</taxon>
        <taxon>Ecdysozoa</taxon>
        <taxon>Arthropoda</taxon>
        <taxon>Crustacea</taxon>
        <taxon>Multicrustacea</taxon>
        <taxon>Hexanauplia</taxon>
        <taxon>Copepoda</taxon>
        <taxon>Harpacticoida</taxon>
        <taxon>Harpacticidae</taxon>
        <taxon>Tigriopus</taxon>
    </lineage>
</organism>
<proteinExistence type="predicted"/>
<name>A0A553PTV7_TIGCA</name>